<dbReference type="OrthoDB" id="10044490at2759"/>
<dbReference type="Proteomes" id="UP000507470">
    <property type="component" value="Unassembled WGS sequence"/>
</dbReference>
<gene>
    <name evidence="2" type="ORF">MCOR_57798</name>
</gene>
<reference evidence="2 3" key="1">
    <citation type="submission" date="2020-06" db="EMBL/GenBank/DDBJ databases">
        <authorList>
            <person name="Li R."/>
            <person name="Bekaert M."/>
        </authorList>
    </citation>
    <scope>NUCLEOTIDE SEQUENCE [LARGE SCALE GENOMIC DNA]</scope>
    <source>
        <strain evidence="3">wild</strain>
    </source>
</reference>
<evidence type="ECO:0000256" key="1">
    <source>
        <dbReference type="SAM" id="MobiDB-lite"/>
    </source>
</evidence>
<dbReference type="EMBL" id="CACVKT020010330">
    <property type="protein sequence ID" value="CAC5426051.1"/>
    <property type="molecule type" value="Genomic_DNA"/>
</dbReference>
<dbReference type="AlphaFoldDB" id="A0A6J8F3F1"/>
<feature type="compositionally biased region" description="Acidic residues" evidence="1">
    <location>
        <begin position="312"/>
        <end position="321"/>
    </location>
</feature>
<proteinExistence type="predicted"/>
<keyword evidence="3" id="KW-1185">Reference proteome</keyword>
<protein>
    <submittedName>
        <fullName evidence="2">Uncharacterized protein</fullName>
    </submittedName>
</protein>
<sequence length="387" mass="43456">MMRQEKKSRLHSAGDLSCLKMKFFEKKKKNSKNRQRSASLPPDNRIEILIKEGKAVRGIFRNNSSGHIITDRRPTRVYSKPDKLSTCVGEISFHRMLLSPRENLTSVFQDQMQESSSTNSIVDKLKTALIIRQRNLHSPTPQEEEDEDTDSVGSYEEPDPQSAPPPSVPTRRGAPQVAPSGPPRSASHGIPVNRRPVPQMPPEEQQPVYEETNEEDEQQVYDETMDQPVYEDPDEQPVKKPAPRRQLPVPEQTNTMGRKVPMRTTSEPDVPAPPPPRGKGRQPPKAGKKAEESSAPVPPPPRGGRRPPPEPTQEEFYEDPDNPPQTGRKTSGPQIAPPQDDFEQDDYEEPVEVSHPPSQGHKSSIRPLPKGHPHGENFEQVIECKLC</sequence>
<evidence type="ECO:0000313" key="3">
    <source>
        <dbReference type="Proteomes" id="UP000507470"/>
    </source>
</evidence>
<feature type="compositionally biased region" description="Acidic residues" evidence="1">
    <location>
        <begin position="340"/>
        <end position="351"/>
    </location>
</feature>
<feature type="compositionally biased region" description="Acidic residues" evidence="1">
    <location>
        <begin position="211"/>
        <end position="235"/>
    </location>
</feature>
<feature type="compositionally biased region" description="Polar residues" evidence="1">
    <location>
        <begin position="324"/>
        <end position="333"/>
    </location>
</feature>
<organism evidence="2 3">
    <name type="scientific">Mytilus coruscus</name>
    <name type="common">Sea mussel</name>
    <dbReference type="NCBI Taxonomy" id="42192"/>
    <lineage>
        <taxon>Eukaryota</taxon>
        <taxon>Metazoa</taxon>
        <taxon>Spiralia</taxon>
        <taxon>Lophotrochozoa</taxon>
        <taxon>Mollusca</taxon>
        <taxon>Bivalvia</taxon>
        <taxon>Autobranchia</taxon>
        <taxon>Pteriomorphia</taxon>
        <taxon>Mytilida</taxon>
        <taxon>Mytiloidea</taxon>
        <taxon>Mytilidae</taxon>
        <taxon>Mytilinae</taxon>
        <taxon>Mytilus</taxon>
    </lineage>
</organism>
<accession>A0A6J8F3F1</accession>
<name>A0A6J8F3F1_MYTCO</name>
<evidence type="ECO:0000313" key="2">
    <source>
        <dbReference type="EMBL" id="CAC5426051.1"/>
    </source>
</evidence>
<feature type="region of interest" description="Disordered" evidence="1">
    <location>
        <begin position="133"/>
        <end position="377"/>
    </location>
</feature>